<protein>
    <submittedName>
        <fullName evidence="1">Uncharacterized protein</fullName>
    </submittedName>
</protein>
<keyword evidence="2" id="KW-1185">Reference proteome</keyword>
<dbReference type="GeneID" id="54997316"/>
<name>A0A345AWQ4_9CAUD</name>
<proteinExistence type="predicted"/>
<accession>A0A345AWQ4</accession>
<dbReference type="RefSeq" id="YP_009806458.1">
    <property type="nucleotide sequence ID" value="NC_048015.1"/>
</dbReference>
<evidence type="ECO:0000313" key="2">
    <source>
        <dbReference type="Proteomes" id="UP000257501"/>
    </source>
</evidence>
<reference evidence="1 2" key="1">
    <citation type="journal article" date="2011" name="Nature">
        <title>Genomic island variability facilitates Prochlorococcus-virus coexistence.</title>
        <authorList>
            <person name="Avrani S."/>
            <person name="Wurtzel O."/>
            <person name="Sharon I."/>
            <person name="Sorek R."/>
            <person name="Lindell D."/>
        </authorList>
    </citation>
    <scope>NUCLEOTIDE SEQUENCE [LARGE SCALE GENOMIC DNA]</scope>
</reference>
<dbReference type="KEGG" id="vg:54997316"/>
<organism evidence="1 2">
    <name type="scientific">Cyanophage S-TIM4</name>
    <dbReference type="NCBI Taxonomy" id="1048189"/>
    <lineage>
        <taxon>Viruses</taxon>
        <taxon>Duplodnaviria</taxon>
        <taxon>Heunggongvirae</taxon>
        <taxon>Uroviricota</taxon>
        <taxon>Caudoviricetes</taxon>
        <taxon>Pantevenvirales</taxon>
        <taxon>Kyanoviridae</taxon>
        <taxon>Thaumasvirus</taxon>
        <taxon>Thaumasvirus stim4</taxon>
    </lineage>
</organism>
<sequence>MAVSPTTSAEIEAWKGNIFEISVMTSIGSCPAFNIRDGLVVTPSIKPVSKALEIVSASEQSRKIFMVLLRIIHNIYSNIKNPSRKGLGFKCLS</sequence>
<gene>
    <name evidence="1" type="primary">ORF_201</name>
    <name evidence="1" type="ORF">S-TIM4_ORF_201</name>
</gene>
<dbReference type="Proteomes" id="UP000257501">
    <property type="component" value="Segment"/>
</dbReference>
<dbReference type="EMBL" id="MH512890">
    <property type="protein sequence ID" value="AXF41337.1"/>
    <property type="molecule type" value="Genomic_DNA"/>
</dbReference>
<evidence type="ECO:0000313" key="1">
    <source>
        <dbReference type="EMBL" id="AXF41337.1"/>
    </source>
</evidence>